<dbReference type="PANTHER" id="PTHR38776:SF1">
    <property type="entry name" value="MLTA-INTERACTING PROTEIN-RELATED"/>
    <property type="match status" value="1"/>
</dbReference>
<evidence type="ECO:0000256" key="4">
    <source>
        <dbReference type="ARBA" id="ARBA00023136"/>
    </source>
</evidence>
<dbReference type="EMBL" id="JARJLM010000673">
    <property type="protein sequence ID" value="MDF3839324.1"/>
    <property type="molecule type" value="Genomic_DNA"/>
</dbReference>
<comment type="similarity">
    <text evidence="2">Belongs to the MipA/OmpV family.</text>
</comment>
<evidence type="ECO:0000256" key="1">
    <source>
        <dbReference type="ARBA" id="ARBA00004442"/>
    </source>
</evidence>
<protein>
    <submittedName>
        <fullName evidence="7">MipA/OmpV family protein</fullName>
    </submittedName>
</protein>
<gene>
    <name evidence="7" type="ORF">P3W85_41265</name>
</gene>
<evidence type="ECO:0000256" key="2">
    <source>
        <dbReference type="ARBA" id="ARBA00005722"/>
    </source>
</evidence>
<dbReference type="Pfam" id="PF06629">
    <property type="entry name" value="MipA"/>
    <property type="match status" value="1"/>
</dbReference>
<dbReference type="InterPro" id="IPR010583">
    <property type="entry name" value="MipA"/>
</dbReference>
<reference evidence="7 8" key="1">
    <citation type="submission" date="2023-03" db="EMBL/GenBank/DDBJ databases">
        <title>Draft assemblies of triclosan tolerant bacteria isolated from returned activated sludge.</title>
        <authorList>
            <person name="Van Hamelsveld S."/>
        </authorList>
    </citation>
    <scope>NUCLEOTIDE SEQUENCE [LARGE SCALE GENOMIC DNA]</scope>
    <source>
        <strain evidence="7 8">GW210010_S58</strain>
    </source>
</reference>
<comment type="subcellular location">
    <subcellularLocation>
        <location evidence="1">Cell outer membrane</location>
    </subcellularLocation>
</comment>
<accession>A0ABT6B382</accession>
<dbReference type="Proteomes" id="UP001216674">
    <property type="component" value="Unassembled WGS sequence"/>
</dbReference>
<proteinExistence type="inferred from homology"/>
<feature type="signal peptide" evidence="6">
    <location>
        <begin position="1"/>
        <end position="19"/>
    </location>
</feature>
<keyword evidence="8" id="KW-1185">Reference proteome</keyword>
<organism evidence="7 8">
    <name type="scientific">Cupriavidus basilensis</name>
    <dbReference type="NCBI Taxonomy" id="68895"/>
    <lineage>
        <taxon>Bacteria</taxon>
        <taxon>Pseudomonadati</taxon>
        <taxon>Pseudomonadota</taxon>
        <taxon>Betaproteobacteria</taxon>
        <taxon>Burkholderiales</taxon>
        <taxon>Burkholderiaceae</taxon>
        <taxon>Cupriavidus</taxon>
    </lineage>
</organism>
<keyword evidence="5" id="KW-0998">Cell outer membrane</keyword>
<keyword evidence="3 6" id="KW-0732">Signal</keyword>
<dbReference type="PANTHER" id="PTHR38776">
    <property type="entry name" value="MLTA-INTERACTING PROTEIN-RELATED"/>
    <property type="match status" value="1"/>
</dbReference>
<evidence type="ECO:0000313" key="8">
    <source>
        <dbReference type="Proteomes" id="UP001216674"/>
    </source>
</evidence>
<comment type="caution">
    <text evidence="7">The sequence shown here is derived from an EMBL/GenBank/DDBJ whole genome shotgun (WGS) entry which is preliminary data.</text>
</comment>
<keyword evidence="4" id="KW-0472">Membrane</keyword>
<sequence>MKSLAALLATSTLCVSAFAGETPAGPASPATSALSSTRITVGLGAAYVPRYAGSDEYAVRPALDLSVVTPWGLYLGVGGLGYRHQFGDFFVSGAIGYDAGRKSKKEGFVSGSDKLRGMGDIKGSVLANLEFGVNIGKYGSLALGTIQPISNRERGGEFYARAGANLLDRPQDKVLLTSTAHFGTQKYNQTYFGVTSTQSANSGYAAYRPDGGLYAVDLVLTYTHAINKDWSVVTSAGATRYLQKASNSPIVMEKTNFSGMATVNYSF</sequence>
<name>A0ABT6B382_9BURK</name>
<evidence type="ECO:0000256" key="3">
    <source>
        <dbReference type="ARBA" id="ARBA00022729"/>
    </source>
</evidence>
<evidence type="ECO:0000313" key="7">
    <source>
        <dbReference type="EMBL" id="MDF3839324.1"/>
    </source>
</evidence>
<dbReference type="RefSeq" id="WP_276269067.1">
    <property type="nucleotide sequence ID" value="NZ_JARJLM010000673.1"/>
</dbReference>
<evidence type="ECO:0000256" key="5">
    <source>
        <dbReference type="ARBA" id="ARBA00023237"/>
    </source>
</evidence>
<feature type="chain" id="PRO_5045489595" evidence="6">
    <location>
        <begin position="20"/>
        <end position="267"/>
    </location>
</feature>
<evidence type="ECO:0000256" key="6">
    <source>
        <dbReference type="SAM" id="SignalP"/>
    </source>
</evidence>